<keyword evidence="10" id="KW-1185">Reference proteome</keyword>
<accession>A0A4E9FJH7</accession>
<dbReference type="WormBase" id="Bm14058a">
    <property type="protein sequence ID" value="BM21240"/>
    <property type="gene ID" value="WBGene00234319"/>
    <property type="gene designation" value="Bma-rpb-6"/>
</dbReference>
<accession>A0A0J9Y562</accession>
<dbReference type="InterPro" id="IPR020708">
    <property type="entry name" value="DNA-dir_RNA_polK_14-18kDa_CS"/>
</dbReference>
<keyword evidence="2" id="KW-0240">DNA-directed RNA polymerase</keyword>
<dbReference type="RefSeq" id="XP_042936451.1">
    <property type="nucleotide sequence ID" value="XM_043080517.1"/>
</dbReference>
<evidence type="ECO:0000256" key="2">
    <source>
        <dbReference type="ARBA" id="ARBA00022478"/>
    </source>
</evidence>
<dbReference type="GO" id="GO:0042797">
    <property type="term" value="P:tRNA transcription by RNA polymerase III"/>
    <property type="evidence" value="ECO:0007669"/>
    <property type="project" value="TreeGrafter"/>
</dbReference>
<reference evidence="9" key="3">
    <citation type="submission" date="2019-04" db="EMBL/GenBank/DDBJ databases">
        <authorList>
            <person name="Howe K."/>
            <person name="Paulini M."/>
            <person name="Williams G."/>
        </authorList>
    </citation>
    <scope>NUCLEOTIDE SEQUENCE [LARGE SCALE GENOMIC DNA]</scope>
    <source>
        <strain evidence="9">FR3</strain>
    </source>
</reference>
<feature type="compositionally biased region" description="Basic and acidic residues" evidence="7">
    <location>
        <begin position="81"/>
        <end position="94"/>
    </location>
</feature>
<dbReference type="OMA" id="EDWPTEQ"/>
<dbReference type="InterPro" id="IPR006111">
    <property type="entry name" value="Rpo6/Rpb6"/>
</dbReference>
<proteinExistence type="inferred from homology"/>
<dbReference type="GeneID" id="6104755"/>
<dbReference type="GO" id="GO:0006360">
    <property type="term" value="P:transcription by RNA polymerase I"/>
    <property type="evidence" value="ECO:0007669"/>
    <property type="project" value="TreeGrafter"/>
</dbReference>
<gene>
    <name evidence="12" type="primary">bma-rpb-6</name>
    <name evidence="8 11" type="synonym">Bma-rpb-6</name>
    <name evidence="12" type="ORF">Bm14058</name>
    <name evidence="9" type="ORF">BM_BM14058</name>
    <name evidence="8" type="ORF">BM_Bm14058</name>
</gene>
<dbReference type="WBParaSite" id="Bm14058a.1">
    <property type="protein sequence ID" value="Bm14058a.1"/>
    <property type="gene ID" value="WBGene00234319"/>
</dbReference>
<keyword evidence="3" id="KW-0804">Transcription</keyword>
<dbReference type="GO" id="GO:0005665">
    <property type="term" value="C:RNA polymerase II, core complex"/>
    <property type="evidence" value="ECO:0007669"/>
    <property type="project" value="InterPro"/>
</dbReference>
<dbReference type="NCBIfam" id="NF002208">
    <property type="entry name" value="PRK01099.1-3"/>
    <property type="match status" value="1"/>
</dbReference>
<evidence type="ECO:0000313" key="10">
    <source>
        <dbReference type="Proteomes" id="UP000006672"/>
    </source>
</evidence>
<keyword evidence="4" id="KW-0539">Nucleus</keyword>
<evidence type="ECO:0000256" key="7">
    <source>
        <dbReference type="SAM" id="MobiDB-lite"/>
    </source>
</evidence>
<dbReference type="Proteomes" id="UP000006672">
    <property type="component" value="Unassembled WGS sequence"/>
</dbReference>
<comment type="similarity">
    <text evidence="5">Belongs to the archaeal Rpo6/eukaryotic RPB6 RNA polymerase subunit family.</text>
</comment>
<dbReference type="InterPro" id="IPR028363">
    <property type="entry name" value="RPB6"/>
</dbReference>
<dbReference type="InterPro" id="IPR036161">
    <property type="entry name" value="RPB6/omega-like_sf"/>
</dbReference>
<name>A0A0J9Y562_BRUMA</name>
<comment type="subcellular location">
    <subcellularLocation>
        <location evidence="1">Nucleus</location>
    </subcellularLocation>
</comment>
<dbReference type="PIRSF" id="PIRSF500154">
    <property type="entry name" value="RPB6"/>
    <property type="match status" value="1"/>
</dbReference>
<dbReference type="GO" id="GO:0006366">
    <property type="term" value="P:transcription by RNA polymerase II"/>
    <property type="evidence" value="ECO:0007669"/>
    <property type="project" value="TreeGrafter"/>
</dbReference>
<dbReference type="EMBL" id="CAAKNF010000194">
    <property type="protein sequence ID" value="VIO96594.1"/>
    <property type="molecule type" value="Genomic_DNA"/>
</dbReference>
<dbReference type="PIRSF" id="PIRSF000778">
    <property type="entry name" value="RpoK/RPB6"/>
    <property type="match status" value="1"/>
</dbReference>
<dbReference type="GO" id="GO:0005736">
    <property type="term" value="C:RNA polymerase I complex"/>
    <property type="evidence" value="ECO:0007669"/>
    <property type="project" value="TreeGrafter"/>
</dbReference>
<dbReference type="AlphaFoldDB" id="A0A0J9Y562"/>
<reference evidence="11" key="4">
    <citation type="submission" date="2019-12" db="UniProtKB">
        <authorList>
            <consortium name="WormBaseParasite"/>
        </authorList>
    </citation>
    <scope>IDENTIFICATION</scope>
</reference>
<evidence type="ECO:0000256" key="1">
    <source>
        <dbReference type="ARBA" id="ARBA00004123"/>
    </source>
</evidence>
<dbReference type="PROSITE" id="PS01111">
    <property type="entry name" value="RNA_POL_K_14KD"/>
    <property type="match status" value="1"/>
</dbReference>
<dbReference type="STRING" id="6279.A0A0J9Y562"/>
<dbReference type="Pfam" id="PF01192">
    <property type="entry name" value="RNA_pol_Rpb6"/>
    <property type="match status" value="1"/>
</dbReference>
<dbReference type="EMBL" id="LN857024">
    <property type="protein sequence ID" value="CDQ02581.1"/>
    <property type="molecule type" value="Genomic_DNA"/>
</dbReference>
<dbReference type="PANTHER" id="PTHR47227:SF5">
    <property type="entry name" value="DNA-DIRECTED RNA POLYMERASES I, II, AND III SUBUNIT RPABC2"/>
    <property type="match status" value="1"/>
</dbReference>
<reference evidence="8 10" key="1">
    <citation type="journal article" date="2007" name="Science">
        <title>Draft genome of the filarial nematode parasite Brugia malayi.</title>
        <authorList>
            <person name="Ghedin E."/>
            <person name="Wang S."/>
            <person name="Spiro D."/>
            <person name="Caler E."/>
            <person name="Zhao Q."/>
            <person name="Crabtree J."/>
            <person name="Allen J.E."/>
            <person name="Delcher A.L."/>
            <person name="Guiliano D.B."/>
            <person name="Miranda-Saavedra D."/>
            <person name="Angiuoli S.V."/>
            <person name="Creasy T."/>
            <person name="Amedeo P."/>
            <person name="Haas B."/>
            <person name="El-Sayed N.M."/>
            <person name="Wortman J.R."/>
            <person name="Feldblyum T."/>
            <person name="Tallon L."/>
            <person name="Schatz M."/>
            <person name="Shumway M."/>
            <person name="Koo H."/>
            <person name="Salzberg S.L."/>
            <person name="Schobel S."/>
            <person name="Pertea M."/>
            <person name="Pop M."/>
            <person name="White O."/>
            <person name="Barton G.J."/>
            <person name="Carlow C.K."/>
            <person name="Crawford M.J."/>
            <person name="Daub J."/>
            <person name="Dimmic M.W."/>
            <person name="Estes C.F."/>
            <person name="Foster J.M."/>
            <person name="Ganatra M."/>
            <person name="Gregory W.F."/>
            <person name="Johnson N.M."/>
            <person name="Jin J."/>
            <person name="Komuniecki R."/>
            <person name="Korf I."/>
            <person name="Kumar S."/>
            <person name="Laney S."/>
            <person name="Li B.W."/>
            <person name="Li W."/>
            <person name="Lindblom T.H."/>
            <person name="Lustigman S."/>
            <person name="Ma D."/>
            <person name="Maina C.V."/>
            <person name="Martin D.M."/>
            <person name="McCarter J.P."/>
            <person name="McReynolds L."/>
            <person name="Mitreva M."/>
            <person name="Nutman T.B."/>
            <person name="Parkinson J."/>
            <person name="Peregrin-Alvarez J.M."/>
            <person name="Poole C."/>
            <person name="Ren Q."/>
            <person name="Saunders L."/>
            <person name="Sluder A.E."/>
            <person name="Smith K."/>
            <person name="Stanke M."/>
            <person name="Unnasch T.R."/>
            <person name="Ware J."/>
            <person name="Wei A.D."/>
            <person name="Weil G."/>
            <person name="Williams D.J."/>
            <person name="Zhang Y."/>
            <person name="Williams S.A."/>
            <person name="Fraser-Liggett C."/>
            <person name="Slatko B."/>
            <person name="Blaxter M.L."/>
            <person name="Scott A.L."/>
        </authorList>
    </citation>
    <scope>NUCLEOTIDE SEQUENCE</scope>
    <source>
        <strain evidence="8 10">FR3</strain>
    </source>
</reference>
<dbReference type="GO" id="GO:0110044">
    <property type="term" value="P:regulation of cell cycle switching, mitotic to meiotic cell cycle"/>
    <property type="evidence" value="ECO:0007669"/>
    <property type="project" value="EnsemblMetazoa"/>
</dbReference>
<protein>
    <recommendedName>
        <fullName evidence="6">RPB6 homolog</fullName>
    </recommendedName>
</protein>
<dbReference type="GO" id="GO:0003899">
    <property type="term" value="F:DNA-directed RNA polymerase activity"/>
    <property type="evidence" value="ECO:0007669"/>
    <property type="project" value="InterPro"/>
</dbReference>
<evidence type="ECO:0000256" key="5">
    <source>
        <dbReference type="ARBA" id="ARBA00025773"/>
    </source>
</evidence>
<dbReference type="SUPFAM" id="SSF63562">
    <property type="entry name" value="RPB6/omega subunit-like"/>
    <property type="match status" value="1"/>
</dbReference>
<evidence type="ECO:0000313" key="8">
    <source>
        <dbReference type="EMBL" id="CDQ02581.1"/>
    </source>
</evidence>
<evidence type="ECO:0000256" key="3">
    <source>
        <dbReference type="ARBA" id="ARBA00023163"/>
    </source>
</evidence>
<dbReference type="NCBIfam" id="NF002207">
    <property type="entry name" value="PRK01099.1-2"/>
    <property type="match status" value="1"/>
</dbReference>
<reference evidence="8" key="2">
    <citation type="submission" date="2012-12" db="EMBL/GenBank/DDBJ databases">
        <authorList>
            <person name="Gao Y.W."/>
            <person name="Fan S.T."/>
            <person name="Sun H.T."/>
            <person name="Wang Z."/>
            <person name="Gao X.L."/>
            <person name="Li Y.G."/>
            <person name="Wang T.C."/>
            <person name="Zhang K."/>
            <person name="Xu W.W."/>
            <person name="Yu Z.J."/>
            <person name="Xia X.Z."/>
        </authorList>
    </citation>
    <scope>NUCLEOTIDE SEQUENCE</scope>
    <source>
        <strain evidence="8">FR3</strain>
    </source>
</reference>
<dbReference type="Gene3D" id="3.90.940.10">
    <property type="match status" value="1"/>
</dbReference>
<dbReference type="PANTHER" id="PTHR47227">
    <property type="entry name" value="DNA-DIRECTED RNA POLYMERASE SUBUNIT K"/>
    <property type="match status" value="1"/>
</dbReference>
<evidence type="ECO:0000313" key="12">
    <source>
        <dbReference type="WormBase" id="Bm14058a"/>
    </source>
</evidence>
<evidence type="ECO:0000313" key="11">
    <source>
        <dbReference type="WBParaSite" id="Bm14058a.1"/>
    </source>
</evidence>
<dbReference type="OrthoDB" id="259769at2759"/>
<organism evidence="8">
    <name type="scientific">Brugia malayi</name>
    <name type="common">Filarial nematode worm</name>
    <dbReference type="NCBI Taxonomy" id="6279"/>
    <lineage>
        <taxon>Eukaryota</taxon>
        <taxon>Metazoa</taxon>
        <taxon>Ecdysozoa</taxon>
        <taxon>Nematoda</taxon>
        <taxon>Chromadorea</taxon>
        <taxon>Rhabditida</taxon>
        <taxon>Spirurina</taxon>
        <taxon>Spiruromorpha</taxon>
        <taxon>Filarioidea</taxon>
        <taxon>Onchocercidae</taxon>
        <taxon>Brugia</taxon>
    </lineage>
</organism>
<dbReference type="FunCoup" id="A0A0J9Y562">
    <property type="interactions" value="1528"/>
</dbReference>
<dbReference type="GO" id="GO:0003677">
    <property type="term" value="F:DNA binding"/>
    <property type="evidence" value="ECO:0007669"/>
    <property type="project" value="InterPro"/>
</dbReference>
<evidence type="ECO:0000256" key="6">
    <source>
        <dbReference type="ARBA" id="ARBA00030456"/>
    </source>
</evidence>
<evidence type="ECO:0000256" key="4">
    <source>
        <dbReference type="ARBA" id="ARBA00023242"/>
    </source>
</evidence>
<dbReference type="HAMAP" id="MF_00192">
    <property type="entry name" value="RNApol_arch_Rpo6"/>
    <property type="match status" value="1"/>
</dbReference>
<evidence type="ECO:0000313" key="9">
    <source>
        <dbReference type="EMBL" id="VIO96594.1"/>
    </source>
</evidence>
<dbReference type="SMART" id="SM01409">
    <property type="entry name" value="RNA_pol_Rpb6"/>
    <property type="match status" value="1"/>
</dbReference>
<feature type="region of interest" description="Disordered" evidence="7">
    <location>
        <begin position="41"/>
        <end position="96"/>
    </location>
</feature>
<dbReference type="GO" id="GO:0005666">
    <property type="term" value="C:RNA polymerase III complex"/>
    <property type="evidence" value="ECO:0007669"/>
    <property type="project" value="TreeGrafter"/>
</dbReference>
<dbReference type="InterPro" id="IPR006110">
    <property type="entry name" value="Pol_omega/Rpo6/RPB6"/>
</dbReference>
<feature type="compositionally biased region" description="Acidic residues" evidence="7">
    <location>
        <begin position="49"/>
        <end position="80"/>
    </location>
</feature>
<sequence length="174" mass="20014">MTCSIMICHLRCVDDSLVKSSKLIMWTFCVPYHSQSRVLRQKGESKMAEDEDYEGEMEADDFGDEEQMDDLDLEPAEDDTERIQVVEGSEKTASTERVTTPFMTKYERARILGTRALQIAMGAPVMVELEGETDPLEIARKELKHQKIPLIVRRYLPDGSFEDWSVDELDVTDW</sequence>